<comment type="caution">
    <text evidence="2">The sequence shown here is derived from an EMBL/GenBank/DDBJ whole genome shotgun (WGS) entry which is preliminary data.</text>
</comment>
<accession>A0AAD5U9N7</accession>
<dbReference type="PROSITE" id="PS50181">
    <property type="entry name" value="FBOX"/>
    <property type="match status" value="1"/>
</dbReference>
<dbReference type="Proteomes" id="UP001210925">
    <property type="component" value="Unassembled WGS sequence"/>
</dbReference>
<protein>
    <recommendedName>
        <fullName evidence="1">F-box domain-containing protein</fullName>
    </recommendedName>
</protein>
<dbReference type="AlphaFoldDB" id="A0AAD5U9N7"/>
<dbReference type="Gene3D" id="3.80.10.10">
    <property type="entry name" value="Ribonuclease Inhibitor"/>
    <property type="match status" value="2"/>
</dbReference>
<proteinExistence type="predicted"/>
<dbReference type="SUPFAM" id="SSF81383">
    <property type="entry name" value="F-box domain"/>
    <property type="match status" value="1"/>
</dbReference>
<dbReference type="PANTHER" id="PTHR24114:SF2">
    <property type="entry name" value="F-BOX DOMAIN-CONTAINING PROTEIN-RELATED"/>
    <property type="match status" value="1"/>
</dbReference>
<gene>
    <name evidence="2" type="ORF">HK103_002061</name>
</gene>
<dbReference type="Pfam" id="PF00646">
    <property type="entry name" value="F-box"/>
    <property type="match status" value="1"/>
</dbReference>
<dbReference type="EMBL" id="JADGKB010000167">
    <property type="protein sequence ID" value="KAJ3251784.1"/>
    <property type="molecule type" value="Genomic_DNA"/>
</dbReference>
<keyword evidence="3" id="KW-1185">Reference proteome</keyword>
<dbReference type="InterPro" id="IPR001611">
    <property type="entry name" value="Leu-rich_rpt"/>
</dbReference>
<dbReference type="CDD" id="cd09917">
    <property type="entry name" value="F-box_SF"/>
    <property type="match status" value="1"/>
</dbReference>
<organism evidence="2 3">
    <name type="scientific">Boothiomyces macroporosus</name>
    <dbReference type="NCBI Taxonomy" id="261099"/>
    <lineage>
        <taxon>Eukaryota</taxon>
        <taxon>Fungi</taxon>
        <taxon>Fungi incertae sedis</taxon>
        <taxon>Chytridiomycota</taxon>
        <taxon>Chytridiomycota incertae sedis</taxon>
        <taxon>Chytridiomycetes</taxon>
        <taxon>Rhizophydiales</taxon>
        <taxon>Terramycetaceae</taxon>
        <taxon>Boothiomyces</taxon>
    </lineage>
</organism>
<dbReference type="SMART" id="SM00368">
    <property type="entry name" value="LRR_RI"/>
    <property type="match status" value="3"/>
</dbReference>
<dbReference type="InterPro" id="IPR001810">
    <property type="entry name" value="F-box_dom"/>
</dbReference>
<reference evidence="2" key="1">
    <citation type="submission" date="2020-05" db="EMBL/GenBank/DDBJ databases">
        <title>Phylogenomic resolution of chytrid fungi.</title>
        <authorList>
            <person name="Stajich J.E."/>
            <person name="Amses K."/>
            <person name="Simmons R."/>
            <person name="Seto K."/>
            <person name="Myers J."/>
            <person name="Bonds A."/>
            <person name="Quandt C.A."/>
            <person name="Barry K."/>
            <person name="Liu P."/>
            <person name="Grigoriev I."/>
            <person name="Longcore J.E."/>
            <person name="James T.Y."/>
        </authorList>
    </citation>
    <scope>NUCLEOTIDE SEQUENCE</scope>
    <source>
        <strain evidence="2">PLAUS21</strain>
    </source>
</reference>
<dbReference type="InterPro" id="IPR036047">
    <property type="entry name" value="F-box-like_dom_sf"/>
</dbReference>
<dbReference type="InterPro" id="IPR052394">
    <property type="entry name" value="LRR-containing"/>
</dbReference>
<dbReference type="InterPro" id="IPR032675">
    <property type="entry name" value="LRR_dom_sf"/>
</dbReference>
<dbReference type="PANTHER" id="PTHR24114">
    <property type="entry name" value="LEUCINE RICH REPEAT FAMILY PROTEIN"/>
    <property type="match status" value="1"/>
</dbReference>
<evidence type="ECO:0000259" key="1">
    <source>
        <dbReference type="PROSITE" id="PS50181"/>
    </source>
</evidence>
<feature type="domain" description="F-box" evidence="1">
    <location>
        <begin position="1"/>
        <end position="46"/>
    </location>
</feature>
<dbReference type="SUPFAM" id="SSF52047">
    <property type="entry name" value="RNI-like"/>
    <property type="match status" value="2"/>
</dbReference>
<evidence type="ECO:0000313" key="3">
    <source>
        <dbReference type="Proteomes" id="UP001210925"/>
    </source>
</evidence>
<dbReference type="Pfam" id="PF13516">
    <property type="entry name" value="LRR_6"/>
    <property type="match status" value="2"/>
</dbReference>
<evidence type="ECO:0000313" key="2">
    <source>
        <dbReference type="EMBL" id="KAJ3251784.1"/>
    </source>
</evidence>
<name>A0AAD5U9N7_9FUNG</name>
<sequence>MNLENLPFDILYTIFQLLNGKDLLYLSLTNKYFYGLLSDFRFFGSCLKEDYHYGIWPSLHLIDNFLNDNLQVDLERISCLSNSAFEYNLITIQSDIFLHKFTILPPSKDVCMIIKQEVNELEMERIFRLRNLTALTIKLSSPTVIHMVIHQIHTLHLKELDLSECHLSDTALQILSFNLSRTALSILDCSKNIITDVGVAELSKHLPHTNIKELNLSMNYIRKEGLKMIVAALPNSLIKSLDISFNDFENQDLCILYKVLPETNLEILEGQITSEKSISAITRNLKSSKIKSINLEISKEYLEEFLQCIVLSKVKYLEFTGIEVPFKNESATILQNYINKLPVEHLKLNYCKIEEAHICRLLEQIPFNSKLKHLDIWGLDSVDVNIGKNIKNLSLDSLSINYSGMTDDALQDFAINMKLLKQLDLSGNSLTLVGILSFVNSIKHSTLYRLNLGFNIRESSELARARRKIREVLECNRIINVHV</sequence>